<evidence type="ECO:0000313" key="3">
    <source>
        <dbReference type="Proteomes" id="UP000826300"/>
    </source>
</evidence>
<accession>A0A8G0ZTC2</accession>
<gene>
    <name evidence="2" type="ORF">JO391_00650</name>
</gene>
<dbReference type="SMART" id="SM00287">
    <property type="entry name" value="SH3b"/>
    <property type="match status" value="1"/>
</dbReference>
<sequence length="122" mass="12633">MPLVNPASFQPEEGTEVFSLANTNAGLMELVPDEAAAAALSSAPESLPGPEETQPVWAVVMAEAVNVRTGPSTADSVAGRLVRGDEVMLVGPDVDGWVPVRIEGDGLDGYVAARFLSQLTGQ</sequence>
<proteinExistence type="predicted"/>
<feature type="domain" description="SH3b" evidence="1">
    <location>
        <begin position="55"/>
        <end position="120"/>
    </location>
</feature>
<dbReference type="AlphaFoldDB" id="A0A8G0ZTC2"/>
<dbReference type="Pfam" id="PF08239">
    <property type="entry name" value="SH3_3"/>
    <property type="match status" value="1"/>
</dbReference>
<organism evidence="2 3">
    <name type="scientific">Neotabrizicola shimadae</name>
    <dbReference type="NCBI Taxonomy" id="2807096"/>
    <lineage>
        <taxon>Bacteria</taxon>
        <taxon>Pseudomonadati</taxon>
        <taxon>Pseudomonadota</taxon>
        <taxon>Alphaproteobacteria</taxon>
        <taxon>Rhodobacterales</taxon>
        <taxon>Paracoccaceae</taxon>
        <taxon>Neotabrizicola</taxon>
    </lineage>
</organism>
<reference evidence="2" key="1">
    <citation type="submission" date="2021-02" db="EMBL/GenBank/DDBJ databases">
        <title>Rhodobacter shimadae sp. nov., an aerobic anoxygenic phototrophic bacterium isolated from a hot spring.</title>
        <authorList>
            <person name="Muramatsu S."/>
            <person name="Haruta S."/>
            <person name="Hirose S."/>
            <person name="Hanada S."/>
        </authorList>
    </citation>
    <scope>NUCLEOTIDE SEQUENCE</scope>
    <source>
        <strain evidence="2">N10</strain>
    </source>
</reference>
<dbReference type="PROSITE" id="PS51781">
    <property type="entry name" value="SH3B"/>
    <property type="match status" value="1"/>
</dbReference>
<dbReference type="EMBL" id="CP069370">
    <property type="protein sequence ID" value="QYZ70084.1"/>
    <property type="molecule type" value="Genomic_DNA"/>
</dbReference>
<dbReference type="Proteomes" id="UP000826300">
    <property type="component" value="Chromosome"/>
</dbReference>
<dbReference type="RefSeq" id="WP_220662300.1">
    <property type="nucleotide sequence ID" value="NZ_CP069370.1"/>
</dbReference>
<evidence type="ECO:0000313" key="2">
    <source>
        <dbReference type="EMBL" id="QYZ70084.1"/>
    </source>
</evidence>
<evidence type="ECO:0000259" key="1">
    <source>
        <dbReference type="PROSITE" id="PS51781"/>
    </source>
</evidence>
<protein>
    <submittedName>
        <fullName evidence="2">SH3 domain-containing protein</fullName>
    </submittedName>
</protein>
<keyword evidence="3" id="KW-1185">Reference proteome</keyword>
<dbReference type="Gene3D" id="2.30.30.40">
    <property type="entry name" value="SH3 Domains"/>
    <property type="match status" value="1"/>
</dbReference>
<dbReference type="InterPro" id="IPR003646">
    <property type="entry name" value="SH3-like_bac-type"/>
</dbReference>
<name>A0A8G0ZTC2_9RHOB</name>
<dbReference type="KEGG" id="nsm:JO391_00650"/>